<accession>A0A1X2HXT0</accession>
<name>A0A1X2HXT0_9FUNG</name>
<evidence type="ECO:0000313" key="3">
    <source>
        <dbReference type="Proteomes" id="UP000193560"/>
    </source>
</evidence>
<dbReference type="EMBL" id="MCGE01000047">
    <property type="protein sequence ID" value="ORZ04928.1"/>
    <property type="molecule type" value="Genomic_DNA"/>
</dbReference>
<proteinExistence type="predicted"/>
<gene>
    <name evidence="2" type="ORF">BCR42DRAFT_457064</name>
</gene>
<feature type="region of interest" description="Disordered" evidence="1">
    <location>
        <begin position="403"/>
        <end position="434"/>
    </location>
</feature>
<organism evidence="2 3">
    <name type="scientific">Absidia repens</name>
    <dbReference type="NCBI Taxonomy" id="90262"/>
    <lineage>
        <taxon>Eukaryota</taxon>
        <taxon>Fungi</taxon>
        <taxon>Fungi incertae sedis</taxon>
        <taxon>Mucoromycota</taxon>
        <taxon>Mucoromycotina</taxon>
        <taxon>Mucoromycetes</taxon>
        <taxon>Mucorales</taxon>
        <taxon>Cunninghamellaceae</taxon>
        <taxon>Absidia</taxon>
    </lineage>
</organism>
<evidence type="ECO:0008006" key="4">
    <source>
        <dbReference type="Google" id="ProtNLM"/>
    </source>
</evidence>
<evidence type="ECO:0000256" key="1">
    <source>
        <dbReference type="SAM" id="MobiDB-lite"/>
    </source>
</evidence>
<dbReference type="STRING" id="90262.A0A1X2HXT0"/>
<sequence>MLFLSSNSRKRSTLIAITILFLFICLQLLPYEYNNLPLPNKILNWGDDQQQQQQQEINETTSVTNIEDPSPTPSVSSLDEKYLTYLPYSRFSNQRGTLQNAALLAKYLNRTLVVPPMFLGYANGWSPGPLLYPILEQMTDPLFQEKCFDKDGQLVPEEPPVFDPEEPYPFGCTNFTAYAMVPWSAVTDLELLSQPEEKGGLGIKVLERSDMSLGTLRKELDLKDENDMYLMEDSTRYQWHFYQEDGNPLQPNPRYKNEVSFNQLKSYKARLIHFYGIFGYDRLRLTDPESEEYRLRIQQALLFNHPSIMDASSIILEQLLDGLEKDKTDIMPLDSSQAHHQTHSNKTLPRFVAAHVRAGDADFLKGLKDRVPEFVHQLWAIMTGSETDVNDLIGNSNNILSTTNTTTTSDTKHQQQTSSPSSSSSSSLPLPKAPASIRKQLEHLELSDRLKRCTALEQMILYIATDAPSPRTNADLTPLFDAFPCTFVMADFENTWYEPLTTIKSTLDPHKPLADHLVMFVDATVCAWAERFVGTRTSTFSNYIIQNRHAIVDQIIQKEEFDF</sequence>
<feature type="compositionally biased region" description="Polar residues" evidence="1">
    <location>
        <begin position="56"/>
        <end position="76"/>
    </location>
</feature>
<dbReference type="PANTHER" id="PTHR36050:SF1">
    <property type="entry name" value="O-FUCOSYLTRANSFERASE 30"/>
    <property type="match status" value="1"/>
</dbReference>
<reference evidence="2 3" key="1">
    <citation type="submission" date="2016-07" db="EMBL/GenBank/DDBJ databases">
        <title>Pervasive Adenine N6-methylation of Active Genes in Fungi.</title>
        <authorList>
            <consortium name="DOE Joint Genome Institute"/>
            <person name="Mondo S.J."/>
            <person name="Dannebaum R.O."/>
            <person name="Kuo R.C."/>
            <person name="Labutti K."/>
            <person name="Haridas S."/>
            <person name="Kuo A."/>
            <person name="Salamov A."/>
            <person name="Ahrendt S.R."/>
            <person name="Lipzen A."/>
            <person name="Sullivan W."/>
            <person name="Andreopoulos W.B."/>
            <person name="Clum A."/>
            <person name="Lindquist E."/>
            <person name="Daum C."/>
            <person name="Ramamoorthy G.K."/>
            <person name="Gryganskyi A."/>
            <person name="Culley D."/>
            <person name="Magnuson J.K."/>
            <person name="James T.Y."/>
            <person name="O'Malley M.A."/>
            <person name="Stajich J.E."/>
            <person name="Spatafora J.W."/>
            <person name="Visel A."/>
            <person name="Grigoriev I.V."/>
        </authorList>
    </citation>
    <scope>NUCLEOTIDE SEQUENCE [LARGE SCALE GENOMIC DNA]</scope>
    <source>
        <strain evidence="2 3">NRRL 1336</strain>
    </source>
</reference>
<dbReference type="Proteomes" id="UP000193560">
    <property type="component" value="Unassembled WGS sequence"/>
</dbReference>
<keyword evidence="3" id="KW-1185">Reference proteome</keyword>
<dbReference type="AlphaFoldDB" id="A0A1X2HXT0"/>
<dbReference type="OrthoDB" id="1882547at2759"/>
<evidence type="ECO:0000313" key="2">
    <source>
        <dbReference type="EMBL" id="ORZ04928.1"/>
    </source>
</evidence>
<comment type="caution">
    <text evidence="2">The sequence shown here is derived from an EMBL/GenBank/DDBJ whole genome shotgun (WGS) entry which is preliminary data.</text>
</comment>
<dbReference type="PANTHER" id="PTHR36050">
    <property type="entry name" value="O-FUCOSYLTRANSFERASE 30"/>
    <property type="match status" value="1"/>
</dbReference>
<protein>
    <recommendedName>
        <fullName evidence="4">GDP-fucose protein O-fucosyltransferase-domain-containing protein</fullName>
    </recommendedName>
</protein>
<dbReference type="Gene3D" id="3.40.50.11350">
    <property type="match status" value="1"/>
</dbReference>
<feature type="region of interest" description="Disordered" evidence="1">
    <location>
        <begin position="47"/>
        <end position="76"/>
    </location>
</feature>